<evidence type="ECO:0000313" key="3">
    <source>
        <dbReference type="Proteomes" id="UP000017404"/>
    </source>
</evidence>
<dbReference type="EMBL" id="AYEV01000014">
    <property type="protein sequence ID" value="ESK55718.1"/>
    <property type="molecule type" value="Genomic_DNA"/>
</dbReference>
<feature type="transmembrane region" description="Helical" evidence="1">
    <location>
        <begin position="134"/>
        <end position="159"/>
    </location>
</feature>
<evidence type="ECO:0008006" key="4">
    <source>
        <dbReference type="Google" id="ProtNLM"/>
    </source>
</evidence>
<dbReference type="Proteomes" id="UP000017404">
    <property type="component" value="Unassembled WGS sequence"/>
</dbReference>
<evidence type="ECO:0000313" key="2">
    <source>
        <dbReference type="EMBL" id="ESK55718.1"/>
    </source>
</evidence>
<dbReference type="eggNOG" id="ENOG5032UBU">
    <property type="taxonomic scope" value="Bacteria"/>
</dbReference>
<sequence>MFIAHLPSGYILAKALYSKLHSTGIQTKSFFTIIMLGAIFPDLNLFYFYLIDQRSVHHHQYFPHWLSVWITIFLIALYCFKSFKSKFALLTCLFCSGAILHIFLDLFVGDVWLFAPFIHQSYAFFEVSSRYPTWWLNFILHWSFLIEILICLRALFVYFKSTKAAMNSLNTHGSDT</sequence>
<dbReference type="Pfam" id="PF04307">
    <property type="entry name" value="YdjM"/>
    <property type="match status" value="1"/>
</dbReference>
<keyword evidence="1" id="KW-0472">Membrane</keyword>
<feature type="transmembrane region" description="Helical" evidence="1">
    <location>
        <begin position="29"/>
        <end position="50"/>
    </location>
</feature>
<dbReference type="AlphaFoldDB" id="V2ULV8"/>
<keyword evidence="3" id="KW-1185">Reference proteome</keyword>
<feature type="transmembrane region" description="Helical" evidence="1">
    <location>
        <begin position="87"/>
        <end position="114"/>
    </location>
</feature>
<comment type="caution">
    <text evidence="2">The sequence shown here is derived from an EMBL/GenBank/DDBJ whole genome shotgun (WGS) entry which is preliminary data.</text>
</comment>
<dbReference type="InterPro" id="IPR007404">
    <property type="entry name" value="YdjM-like"/>
</dbReference>
<keyword evidence="1" id="KW-1133">Transmembrane helix</keyword>
<dbReference type="PATRIC" id="fig|1120928.5.peg.1633"/>
<organism evidence="2 3">
    <name type="scientific">Acinetobacter tjernbergiae DSM 14971 = CIP 107465</name>
    <dbReference type="NCBI Taxonomy" id="1120928"/>
    <lineage>
        <taxon>Bacteria</taxon>
        <taxon>Pseudomonadati</taxon>
        <taxon>Pseudomonadota</taxon>
        <taxon>Gammaproteobacteria</taxon>
        <taxon>Moraxellales</taxon>
        <taxon>Moraxellaceae</taxon>
        <taxon>Acinetobacter</taxon>
    </lineage>
</organism>
<gene>
    <name evidence="2" type="ORF">F990_01602</name>
</gene>
<keyword evidence="1" id="KW-0812">Transmembrane</keyword>
<dbReference type="OrthoDB" id="199738at2"/>
<name>V2ULV8_9GAMM</name>
<protein>
    <recommendedName>
        <fullName evidence="4">Phospholipase C/D domain-containing protein</fullName>
    </recommendedName>
</protein>
<dbReference type="STRING" id="202955.GCA_000759995_01527"/>
<evidence type="ECO:0000256" key="1">
    <source>
        <dbReference type="SAM" id="Phobius"/>
    </source>
</evidence>
<dbReference type="RefSeq" id="WP_018678782.1">
    <property type="nucleotide sequence ID" value="NZ_AYEV01000014.1"/>
</dbReference>
<feature type="transmembrane region" description="Helical" evidence="1">
    <location>
        <begin position="62"/>
        <end position="80"/>
    </location>
</feature>
<proteinExistence type="predicted"/>
<accession>V2ULV8</accession>
<reference evidence="2 3" key="1">
    <citation type="submission" date="2013-10" db="EMBL/GenBank/DDBJ databases">
        <title>The Genome Sequence of Acinetobacter tjernbergiae CIP107465.</title>
        <authorList>
            <consortium name="The Broad Institute Genomics Platform"/>
            <consortium name="The Broad Institute Genome Sequencing Center for Infectious Disease"/>
            <person name="Cerqueira G."/>
            <person name="Feldgarden M."/>
            <person name="Courvalin P."/>
            <person name="Grillot-Courvalin C."/>
            <person name="Clermont D."/>
            <person name="Rocha E."/>
            <person name="Yoon E.-J."/>
            <person name="Nemec A."/>
            <person name="Young S.K."/>
            <person name="Zeng Q."/>
            <person name="Gargeya S."/>
            <person name="Fitzgerald M."/>
            <person name="Abouelleil A."/>
            <person name="Alvarado L."/>
            <person name="Berlin A.M."/>
            <person name="Chapman S.B."/>
            <person name="Gainer-Dewar J."/>
            <person name="Goldberg J."/>
            <person name="Gnerre S."/>
            <person name="Griggs A."/>
            <person name="Gujja S."/>
            <person name="Hansen M."/>
            <person name="Howarth C."/>
            <person name="Imamovic A."/>
            <person name="Ireland A."/>
            <person name="Larimer J."/>
            <person name="McCowan C."/>
            <person name="Murphy C."/>
            <person name="Pearson M."/>
            <person name="Poon T.W."/>
            <person name="Priest M."/>
            <person name="Roberts A."/>
            <person name="Saif S."/>
            <person name="Shea T."/>
            <person name="Sykes S."/>
            <person name="Wortman J."/>
            <person name="Nusbaum C."/>
            <person name="Birren B."/>
        </authorList>
    </citation>
    <scope>NUCLEOTIDE SEQUENCE [LARGE SCALE GENOMIC DNA]</scope>
    <source>
        <strain evidence="2 3">CIP 107465</strain>
    </source>
</reference>